<dbReference type="EMBL" id="CP046401">
    <property type="protein sequence ID" value="QGY47328.1"/>
    <property type="molecule type" value="Genomic_DNA"/>
</dbReference>
<evidence type="ECO:0000259" key="2">
    <source>
        <dbReference type="Pfam" id="PF13100"/>
    </source>
</evidence>
<protein>
    <submittedName>
        <fullName evidence="3">Organic solvent tolerance protein OstA</fullName>
    </submittedName>
</protein>
<feature type="domain" description="Organic solvent tolerance-like N-terminal" evidence="2">
    <location>
        <begin position="80"/>
        <end position="223"/>
    </location>
</feature>
<dbReference type="AlphaFoldDB" id="A0A6I6K1J7"/>
<reference evidence="3 4" key="1">
    <citation type="submission" date="2019-11" db="EMBL/GenBank/DDBJ databases">
        <authorList>
            <person name="Zheng R.K."/>
            <person name="Sun C.M."/>
        </authorList>
    </citation>
    <scope>NUCLEOTIDE SEQUENCE [LARGE SCALE GENOMIC DNA]</scope>
    <source>
        <strain evidence="3 4">WC007</strain>
    </source>
</reference>
<evidence type="ECO:0000256" key="1">
    <source>
        <dbReference type="SAM" id="MobiDB-lite"/>
    </source>
</evidence>
<accession>A0A6I6K1J7</accession>
<evidence type="ECO:0000313" key="4">
    <source>
        <dbReference type="Proteomes" id="UP000428260"/>
    </source>
</evidence>
<feature type="region of interest" description="Disordered" evidence="1">
    <location>
        <begin position="543"/>
        <end position="564"/>
    </location>
</feature>
<dbReference type="Gene3D" id="2.60.450.10">
    <property type="entry name" value="Lipopolysaccharide (LPS) transport protein A like domain"/>
    <property type="match status" value="2"/>
</dbReference>
<evidence type="ECO:0000313" key="3">
    <source>
        <dbReference type="EMBL" id="QGY47328.1"/>
    </source>
</evidence>
<dbReference type="KEGG" id="mcos:GM418_27770"/>
<feature type="compositionally biased region" description="Basic and acidic residues" evidence="1">
    <location>
        <begin position="543"/>
        <end position="556"/>
    </location>
</feature>
<keyword evidence="4" id="KW-1185">Reference proteome</keyword>
<gene>
    <name evidence="3" type="ORF">GM418_27770</name>
</gene>
<dbReference type="InterPro" id="IPR005653">
    <property type="entry name" value="OstA-like_N"/>
</dbReference>
<dbReference type="Proteomes" id="UP000428260">
    <property type="component" value="Chromosome"/>
</dbReference>
<sequence length="564" mass="64792">MLHLQYCGTGLLKTTKLKLRIFQLRKSFQNCFNVSSNFSIDLKYIALKYKLIVLFLLFVLVTNAQEKKEIQILNTEYGESVENKKNAQRLVGNVEIQHKDIFMWCDTAYTYSGTNRVDAFGHVHINQGDTLHLYARKIFYDGDISFAQAVDSVKFVNKTTTLYSDTLDYDLETNIGYYDDYGKIIDSTNVLTSLIGKYFVDEDIVHFYQDVEGYSDDYTLAGDTLYYNTVNGRITIVGPTTIRDSANTLYAEAGWYDTNTGEAELQKNPIVSNKKQMLKADYIEYNDENGDGKAKGTVHIEDFENQIIVTGTKADYNETIEIATVTDSAIFMMYSDNDTLFMHADTLRTVPDTIEGEKIVKAFYGVRFYRTDIQGICDSLVYYSRDSLVQMHNNPVIWSEIHQLSADMIEMQQKQNAPDELHLTNNSFIISKQDSNRYDQIKGKNMTGFVINNELDNIIVDGNGQTLYYAREKEDEIIGLNRAESSNIAIKFREGKIFKIVFLTQPEGRLKPTDQLDEGERRLSGFDWKINLRPLNRHDIFQREIPKNEEETKNLAEEEGQSPN</sequence>
<proteinExistence type="predicted"/>
<name>A0A6I6K1J7_9BACT</name>
<organism evidence="3 4">
    <name type="scientific">Maribellus comscasis</name>
    <dbReference type="NCBI Taxonomy" id="2681766"/>
    <lineage>
        <taxon>Bacteria</taxon>
        <taxon>Pseudomonadati</taxon>
        <taxon>Bacteroidota</taxon>
        <taxon>Bacteroidia</taxon>
        <taxon>Marinilabiliales</taxon>
        <taxon>Prolixibacteraceae</taxon>
        <taxon>Maribellus</taxon>
    </lineage>
</organism>
<dbReference type="Pfam" id="PF13100">
    <property type="entry name" value="OstA_2"/>
    <property type="match status" value="1"/>
</dbReference>